<dbReference type="Gene3D" id="3.30.30.80">
    <property type="entry name" value="probable RNA-binding protein from clostridium symbiosum atcc 14940"/>
    <property type="match status" value="1"/>
</dbReference>
<protein>
    <recommendedName>
        <fullName evidence="6">RNA-binding protein KhpB</fullName>
    </recommendedName>
    <alternativeName>
        <fullName evidence="6">RNA-binding protein EloR</fullName>
    </alternativeName>
</protein>
<comment type="similarity">
    <text evidence="6">Belongs to the KhpB RNA-binding protein family.</text>
</comment>
<dbReference type="PANTHER" id="PTHR35800:SF1">
    <property type="entry name" value="RNA-BINDING PROTEIN KHPB"/>
    <property type="match status" value="1"/>
</dbReference>
<evidence type="ECO:0000256" key="5">
    <source>
        <dbReference type="ARBA" id="ARBA00023316"/>
    </source>
</evidence>
<accession>A0ABT2F5V9</accession>
<evidence type="ECO:0000256" key="6">
    <source>
        <dbReference type="HAMAP-Rule" id="MF_00867"/>
    </source>
</evidence>
<evidence type="ECO:0000256" key="1">
    <source>
        <dbReference type="ARBA" id="ARBA00022490"/>
    </source>
</evidence>
<comment type="caution">
    <text evidence="6">Lacks conserved residue(s) required for the propagation of feature annotation.</text>
</comment>
<dbReference type="Gene3D" id="3.30.1370.50">
    <property type="entry name" value="R3H-like domain"/>
    <property type="match status" value="1"/>
</dbReference>
<keyword evidence="9" id="KW-1185">Reference proteome</keyword>
<dbReference type="NCBIfam" id="NF041568">
    <property type="entry name" value="Jag_EloR"/>
    <property type="match status" value="1"/>
</dbReference>
<dbReference type="EMBL" id="JANUXX010000002">
    <property type="protein sequence ID" value="MCS4487861.1"/>
    <property type="molecule type" value="Genomic_DNA"/>
</dbReference>
<dbReference type="RefSeq" id="WP_259137369.1">
    <property type="nucleotide sequence ID" value="NZ_JANUXX010000002.1"/>
</dbReference>
<dbReference type="InterPro" id="IPR015946">
    <property type="entry name" value="KH_dom-like_a/b"/>
</dbReference>
<organism evidence="8 9">
    <name type="scientific">Streptococcus sciuri</name>
    <dbReference type="NCBI Taxonomy" id="2973939"/>
    <lineage>
        <taxon>Bacteria</taxon>
        <taxon>Bacillati</taxon>
        <taxon>Bacillota</taxon>
        <taxon>Bacilli</taxon>
        <taxon>Lactobacillales</taxon>
        <taxon>Streptococcaceae</taxon>
        <taxon>Streptococcus</taxon>
    </lineage>
</organism>
<sequence length="310" mass="34786">MVVFTGRTVEEAISKGLDELNLTRLKAHIRVIAREKKGFLGFGKRPAQVDIESLEIKKTAKVSSAHHKVTSITERLNQDMMQPSESVTIVDTSHEPYSAKGEVVVSQDVIKTQTEKKTDSELVMSQSLDEASASSATDDSFETFVASSFDNEKAKVQTVDILEAATQVKNYVESIIYEMDLEASIEIMTKRRHISLQIETPEPGRIIGYHGKVLKSLQLLAQNYLYDHYSKTFSVSVNVHDYVEHRTETLIDFSQKIASRVLASGQDFRMDPMSNSERKIVHKTIAHINGVDSYSEGNDPNRYVVVTVKD</sequence>
<dbReference type="SMART" id="SM01245">
    <property type="entry name" value="Jag_N"/>
    <property type="match status" value="1"/>
</dbReference>
<dbReference type="InterPro" id="IPR001374">
    <property type="entry name" value="R3H_dom"/>
</dbReference>
<dbReference type="Pfam" id="PF13083">
    <property type="entry name" value="KH_KhpA-B"/>
    <property type="match status" value="1"/>
</dbReference>
<keyword evidence="4 6" id="KW-0143">Chaperone</keyword>
<dbReference type="InterPro" id="IPR034079">
    <property type="entry name" value="R3H_KhpB"/>
</dbReference>
<feature type="domain" description="R3H" evidence="7">
    <location>
        <begin position="244"/>
        <end position="310"/>
    </location>
</feature>
<dbReference type="HAMAP" id="MF_00867">
    <property type="entry name" value="KhpB"/>
    <property type="match status" value="1"/>
</dbReference>
<comment type="function">
    <text evidence="6">A probable RNA chaperone. Forms a complex with KhpA which binds to cellular RNA and controls its expression. Plays a role in peptidoglycan (PG) homeostasis and cell length regulation.</text>
</comment>
<comment type="domain">
    <text evidence="6">Has an N-terminal Jag-N domain and 2 RNA-binding domains (KH and R3H).</text>
</comment>
<dbReference type="SMART" id="SM00393">
    <property type="entry name" value="R3H"/>
    <property type="match status" value="1"/>
</dbReference>
<keyword evidence="5 6" id="KW-0961">Cell wall biogenesis/degradation</keyword>
<comment type="subunit">
    <text evidence="6">Forms a complex with KhpA.</text>
</comment>
<dbReference type="PANTHER" id="PTHR35800">
    <property type="entry name" value="PROTEIN JAG"/>
    <property type="match status" value="1"/>
</dbReference>
<evidence type="ECO:0000256" key="2">
    <source>
        <dbReference type="ARBA" id="ARBA00022884"/>
    </source>
</evidence>
<dbReference type="SUPFAM" id="SSF82708">
    <property type="entry name" value="R3H domain"/>
    <property type="match status" value="1"/>
</dbReference>
<dbReference type="CDD" id="cd02414">
    <property type="entry name" value="KH-II_Jag"/>
    <property type="match status" value="1"/>
</dbReference>
<dbReference type="Pfam" id="PF01424">
    <property type="entry name" value="R3H"/>
    <property type="match status" value="1"/>
</dbReference>
<proteinExistence type="inferred from homology"/>
<dbReference type="InterPro" id="IPR039247">
    <property type="entry name" value="KhpB"/>
</dbReference>
<dbReference type="InterPro" id="IPR036867">
    <property type="entry name" value="R3H_dom_sf"/>
</dbReference>
<keyword evidence="3 6" id="KW-0133">Cell shape</keyword>
<evidence type="ECO:0000256" key="4">
    <source>
        <dbReference type="ARBA" id="ARBA00023186"/>
    </source>
</evidence>
<comment type="caution">
    <text evidence="8">The sequence shown here is derived from an EMBL/GenBank/DDBJ whole genome shotgun (WGS) entry which is preliminary data.</text>
</comment>
<dbReference type="PROSITE" id="PS51061">
    <property type="entry name" value="R3H"/>
    <property type="match status" value="1"/>
</dbReference>
<dbReference type="Proteomes" id="UP001206548">
    <property type="component" value="Unassembled WGS sequence"/>
</dbReference>
<dbReference type="Gene3D" id="3.30.300.20">
    <property type="match status" value="1"/>
</dbReference>
<comment type="subcellular location">
    <subcellularLocation>
        <location evidence="6">Cytoplasm</location>
    </subcellularLocation>
</comment>
<evidence type="ECO:0000313" key="8">
    <source>
        <dbReference type="EMBL" id="MCS4487861.1"/>
    </source>
</evidence>
<name>A0ABT2F5V9_9STRE</name>
<dbReference type="InterPro" id="IPR038247">
    <property type="entry name" value="Jag_N_dom_sf"/>
</dbReference>
<reference evidence="8 9" key="1">
    <citation type="journal article" date="2023" name="Int. J. Syst. Evol. Microbiol.">
        <title>Streptococcus sciuri sp. nov., Staphylococcus marylandisciuri sp. nov. and Staphylococcus americanisciuri sp. nov., isolated from faeces of eastern grey squirrel (Sciurus carolinensis).</title>
        <authorList>
            <person name="Volokhov D.V."/>
            <person name="Zagorodnyaya T.A."/>
            <person name="Furtak V.A."/>
            <person name="Nattanmai G."/>
            <person name="Randall L."/>
            <person name="Jose S."/>
            <person name="Gao Y."/>
            <person name="Eisenberg T."/>
            <person name="Delmonte P."/>
            <person name="Blom J."/>
            <person name="Mitchell K.K."/>
        </authorList>
    </citation>
    <scope>NUCLEOTIDE SEQUENCE [LARGE SCALE GENOMIC DNA]</scope>
    <source>
        <strain evidence="8 9">SQ9-PEA</strain>
    </source>
</reference>
<keyword evidence="2 6" id="KW-0694">RNA-binding</keyword>
<dbReference type="Pfam" id="PF14804">
    <property type="entry name" value="Jag_N"/>
    <property type="match status" value="1"/>
</dbReference>
<evidence type="ECO:0000259" key="7">
    <source>
        <dbReference type="PROSITE" id="PS51061"/>
    </source>
</evidence>
<dbReference type="InterPro" id="IPR032782">
    <property type="entry name" value="KhpB_N"/>
</dbReference>
<evidence type="ECO:0000313" key="9">
    <source>
        <dbReference type="Proteomes" id="UP001206548"/>
    </source>
</evidence>
<evidence type="ECO:0000256" key="3">
    <source>
        <dbReference type="ARBA" id="ARBA00022960"/>
    </source>
</evidence>
<dbReference type="CDD" id="cd02644">
    <property type="entry name" value="R3H_jag"/>
    <property type="match status" value="1"/>
</dbReference>
<gene>
    <name evidence="6" type="primary">khpB</name>
    <name evidence="6" type="synonym">eloR</name>
    <name evidence="8" type="ORF">NXS10_02580</name>
</gene>
<dbReference type="InterPro" id="IPR038008">
    <property type="entry name" value="Jag_KH"/>
</dbReference>
<keyword evidence="1 6" id="KW-0963">Cytoplasm</keyword>